<dbReference type="Proteomes" id="UP000025227">
    <property type="component" value="Unplaced"/>
</dbReference>
<dbReference type="WBParaSite" id="HCON_00066390-00001">
    <property type="protein sequence ID" value="HCON_00066390-00001"/>
    <property type="gene ID" value="HCON_00066390"/>
</dbReference>
<accession>A0A7I4Y9J8</accession>
<protein>
    <submittedName>
        <fullName evidence="2">Uncharacterized protein</fullName>
    </submittedName>
</protein>
<evidence type="ECO:0000313" key="2">
    <source>
        <dbReference type="WBParaSite" id="HCON_00066390-00001"/>
    </source>
</evidence>
<sequence length="103" mass="11383">MAVRSNSHRDWQGDFTDAMAGQIATDKDVQQLPERVSIPCSHTPSCMLTVAVASWLPSGLPLCCRAESQAFPHLPRLLLFIILARAVVSEATQPPQELQLLRF</sequence>
<reference evidence="2" key="1">
    <citation type="submission" date="2020-12" db="UniProtKB">
        <authorList>
            <consortium name="WormBaseParasite"/>
        </authorList>
    </citation>
    <scope>IDENTIFICATION</scope>
    <source>
        <strain evidence="2">MHco3</strain>
    </source>
</reference>
<evidence type="ECO:0000313" key="1">
    <source>
        <dbReference type="Proteomes" id="UP000025227"/>
    </source>
</evidence>
<proteinExistence type="predicted"/>
<name>A0A7I4Y9J8_HAECO</name>
<keyword evidence="1" id="KW-1185">Reference proteome</keyword>
<dbReference type="AlphaFoldDB" id="A0A7I4Y9J8"/>
<organism evidence="1 2">
    <name type="scientific">Haemonchus contortus</name>
    <name type="common">Barber pole worm</name>
    <dbReference type="NCBI Taxonomy" id="6289"/>
    <lineage>
        <taxon>Eukaryota</taxon>
        <taxon>Metazoa</taxon>
        <taxon>Ecdysozoa</taxon>
        <taxon>Nematoda</taxon>
        <taxon>Chromadorea</taxon>
        <taxon>Rhabditida</taxon>
        <taxon>Rhabditina</taxon>
        <taxon>Rhabditomorpha</taxon>
        <taxon>Strongyloidea</taxon>
        <taxon>Trichostrongylidae</taxon>
        <taxon>Haemonchus</taxon>
    </lineage>
</organism>